<sequence length="68" mass="7483">MIQPNSAQAILLVQALEDAIKTCGLADTARAFQTTPRMLKTLIKTREFTSQQMELAVTLQLLPPEEGP</sequence>
<accession>A0A6N7PVQ9</accession>
<dbReference type="Proteomes" id="UP000440224">
    <property type="component" value="Unassembled WGS sequence"/>
</dbReference>
<dbReference type="EMBL" id="WJIE01000010">
    <property type="protein sequence ID" value="MRG95999.1"/>
    <property type="molecule type" value="Genomic_DNA"/>
</dbReference>
<name>A0A6N7PVQ9_9BACT</name>
<comment type="caution">
    <text evidence="1">The sequence shown here is derived from an EMBL/GenBank/DDBJ whole genome shotgun (WGS) entry which is preliminary data.</text>
</comment>
<keyword evidence="2" id="KW-1185">Reference proteome</keyword>
<proteinExistence type="predicted"/>
<evidence type="ECO:0000313" key="2">
    <source>
        <dbReference type="Proteomes" id="UP000440224"/>
    </source>
</evidence>
<reference evidence="1 2" key="1">
    <citation type="submission" date="2019-10" db="EMBL/GenBank/DDBJ databases">
        <title>A soil myxobacterium in the family Polyangiaceae.</title>
        <authorList>
            <person name="Li Y."/>
            <person name="Wang J."/>
        </authorList>
    </citation>
    <scope>NUCLEOTIDE SEQUENCE [LARGE SCALE GENOMIC DNA]</scope>
    <source>
        <strain evidence="1 2">DSM 14734</strain>
    </source>
</reference>
<dbReference type="AlphaFoldDB" id="A0A6N7PVQ9"/>
<organism evidence="1 2">
    <name type="scientific">Polyangium spumosum</name>
    <dbReference type="NCBI Taxonomy" id="889282"/>
    <lineage>
        <taxon>Bacteria</taxon>
        <taxon>Pseudomonadati</taxon>
        <taxon>Myxococcota</taxon>
        <taxon>Polyangia</taxon>
        <taxon>Polyangiales</taxon>
        <taxon>Polyangiaceae</taxon>
        <taxon>Polyangium</taxon>
    </lineage>
</organism>
<evidence type="ECO:0000313" key="1">
    <source>
        <dbReference type="EMBL" id="MRG95999.1"/>
    </source>
</evidence>
<protein>
    <submittedName>
        <fullName evidence="1">Uncharacterized protein</fullName>
    </submittedName>
</protein>
<gene>
    <name evidence="1" type="ORF">GF068_29375</name>
</gene>
<dbReference type="RefSeq" id="WP_153822816.1">
    <property type="nucleotide sequence ID" value="NZ_WJIE01000010.1"/>
</dbReference>